<evidence type="ECO:0000259" key="17">
    <source>
        <dbReference type="Pfam" id="PF00575"/>
    </source>
</evidence>
<evidence type="ECO:0000313" key="20">
    <source>
        <dbReference type="EMBL" id="MDC8753421.1"/>
    </source>
</evidence>
<keyword evidence="15" id="KW-0862">Zinc</keyword>
<evidence type="ECO:0000313" key="21">
    <source>
        <dbReference type="Proteomes" id="UP001216558"/>
    </source>
</evidence>
<evidence type="ECO:0000256" key="1">
    <source>
        <dbReference type="ARBA" id="ARBA00005663"/>
    </source>
</evidence>
<dbReference type="Gene3D" id="3.40.1260.20">
    <property type="entry name" value="Ribonuclease E, catalytic domain"/>
    <property type="match status" value="1"/>
</dbReference>
<keyword evidence="9 15" id="KW-0699">rRNA-binding</keyword>
<feature type="compositionally biased region" description="Acidic residues" evidence="16">
    <location>
        <begin position="698"/>
        <end position="720"/>
    </location>
</feature>
<dbReference type="SUPFAM" id="SSF50249">
    <property type="entry name" value="Nucleic acid-binding proteins"/>
    <property type="match status" value="1"/>
</dbReference>
<feature type="compositionally biased region" description="Low complexity" evidence="16">
    <location>
        <begin position="823"/>
        <end position="834"/>
    </location>
</feature>
<dbReference type="RefSeq" id="WP_273675753.1">
    <property type="nucleotide sequence ID" value="NZ_JAQQXQ010000001.1"/>
</dbReference>
<feature type="domain" description="S1 motif" evidence="17">
    <location>
        <begin position="37"/>
        <end position="119"/>
    </location>
</feature>
<comment type="subcellular location">
    <subcellularLocation>
        <location evidence="15">Cytoplasm</location>
    </subcellularLocation>
    <subcellularLocation>
        <location evidence="15">Cell inner membrane</location>
        <topology evidence="15">Peripheral membrane protein</topology>
        <orientation evidence="15">Cytoplasmic side</orientation>
    </subcellularLocation>
</comment>
<comment type="similarity">
    <text evidence="15">Belongs to the RNase E/G family. RNase E subfamily.</text>
</comment>
<evidence type="ECO:0000256" key="5">
    <source>
        <dbReference type="ARBA" id="ARBA00022552"/>
    </source>
</evidence>
<feature type="binding site" evidence="15">
    <location>
        <position position="542"/>
    </location>
    <ligand>
        <name>Zn(2+)</name>
        <dbReference type="ChEBI" id="CHEBI:29105"/>
        <note>ligand shared between dimeric partners</note>
    </ligand>
</feature>
<evidence type="ECO:0000256" key="9">
    <source>
        <dbReference type="ARBA" id="ARBA00022730"/>
    </source>
</evidence>
<keyword evidence="12 15" id="KW-0460">Magnesium</keyword>
<comment type="similarity">
    <text evidence="1">Belongs to the RNase E/G family. RNase G subfamily.</text>
</comment>
<comment type="catalytic activity">
    <reaction evidence="15">
        <text>Endonucleolytic cleavage of single-stranded RNA in A- and U-rich regions.</text>
        <dbReference type="EC" id="3.1.26.12"/>
    </reaction>
</comment>
<reference evidence="20 21" key="1">
    <citation type="submission" date="2022-10" db="EMBL/GenBank/DDBJ databases">
        <title>Erythrobacter sp. sf7 Genome sequencing.</title>
        <authorList>
            <person name="Park S."/>
        </authorList>
    </citation>
    <scope>NUCLEOTIDE SEQUENCE [LARGE SCALE GENOMIC DNA]</scope>
    <source>
        <strain evidence="21">sf7</strain>
    </source>
</reference>
<keyword evidence="3 15" id="KW-0963">Cytoplasm</keyword>
<evidence type="ECO:0000256" key="6">
    <source>
        <dbReference type="ARBA" id="ARBA00022694"/>
    </source>
</evidence>
<keyword evidence="21" id="KW-1185">Reference proteome</keyword>
<evidence type="ECO:0000256" key="16">
    <source>
        <dbReference type="SAM" id="MobiDB-lite"/>
    </source>
</evidence>
<feature type="region of interest" description="Required for zinc-mediated homotetramerization and catalytic activity" evidence="15">
    <location>
        <begin position="539"/>
        <end position="542"/>
    </location>
</feature>
<feature type="binding site" evidence="15">
    <location>
        <position position="481"/>
    </location>
    <ligand>
        <name>Mg(2+)</name>
        <dbReference type="ChEBI" id="CHEBI:18420"/>
        <note>catalytic</note>
    </ligand>
</feature>
<feature type="compositionally biased region" description="Basic residues" evidence="16">
    <location>
        <begin position="850"/>
        <end position="859"/>
    </location>
</feature>
<dbReference type="Pfam" id="PF10150">
    <property type="entry name" value="RNase_E_G"/>
    <property type="match status" value="1"/>
</dbReference>
<evidence type="ECO:0000256" key="2">
    <source>
        <dbReference type="ARBA" id="ARBA00022475"/>
    </source>
</evidence>
<proteinExistence type="inferred from homology"/>
<feature type="domain" description="RNase E/G thioredoxin-like" evidence="19">
    <location>
        <begin position="538"/>
        <end position="620"/>
    </location>
</feature>
<feature type="domain" description="RNA-binding protein AU-1/Ribonuclease E/G" evidence="18">
    <location>
        <begin position="256"/>
        <end position="526"/>
    </location>
</feature>
<feature type="compositionally biased region" description="Low complexity" evidence="16">
    <location>
        <begin position="862"/>
        <end position="885"/>
    </location>
</feature>
<gene>
    <name evidence="15" type="primary">rne</name>
    <name evidence="20" type="ORF">OIK40_02055</name>
</gene>
<evidence type="ECO:0000256" key="3">
    <source>
        <dbReference type="ARBA" id="ARBA00022490"/>
    </source>
</evidence>
<feature type="compositionally biased region" description="Basic residues" evidence="16">
    <location>
        <begin position="737"/>
        <end position="750"/>
    </location>
</feature>
<feature type="compositionally biased region" description="Basic residues" evidence="16">
    <location>
        <begin position="678"/>
        <end position="691"/>
    </location>
</feature>
<keyword evidence="15" id="KW-0820">tRNA-binding</keyword>
<evidence type="ECO:0000256" key="13">
    <source>
        <dbReference type="ARBA" id="ARBA00022884"/>
    </source>
</evidence>
<dbReference type="HAMAP" id="MF_00970">
    <property type="entry name" value="RNase_E"/>
    <property type="match status" value="1"/>
</dbReference>
<feature type="binding site" evidence="15">
    <location>
        <position position="438"/>
    </location>
    <ligand>
        <name>Mg(2+)</name>
        <dbReference type="ChEBI" id="CHEBI:18420"/>
        <note>catalytic</note>
    </ligand>
</feature>
<protein>
    <recommendedName>
        <fullName evidence="15">Ribonuclease E</fullName>
        <shortName evidence="15">RNase E</shortName>
        <ecNumber evidence="15">3.1.26.12</ecNumber>
    </recommendedName>
</protein>
<dbReference type="Proteomes" id="UP001216558">
    <property type="component" value="Unassembled WGS sequence"/>
</dbReference>
<comment type="cofactor">
    <cofactor evidence="15">
        <name>Zn(2+)</name>
        <dbReference type="ChEBI" id="CHEBI:29105"/>
    </cofactor>
    <text evidence="15">Binds 2 Zn(2+) ions per homotetramer.</text>
</comment>
<feature type="compositionally biased region" description="Low complexity" evidence="16">
    <location>
        <begin position="774"/>
        <end position="783"/>
    </location>
</feature>
<accession>A0ABT5JKZ5</accession>
<dbReference type="InterPro" id="IPR003029">
    <property type="entry name" value="S1_domain"/>
</dbReference>
<feature type="region of interest" description="Disordered" evidence="16">
    <location>
        <begin position="93"/>
        <end position="213"/>
    </location>
</feature>
<dbReference type="InterPro" id="IPR028878">
    <property type="entry name" value="RNase_E"/>
</dbReference>
<keyword evidence="13 15" id="KW-0694">RNA-binding</keyword>
<dbReference type="InterPro" id="IPR048583">
    <property type="entry name" value="RNase_E_G_thioredoxin-like"/>
</dbReference>
<keyword evidence="6 15" id="KW-0819">tRNA processing</keyword>
<keyword evidence="2 15" id="KW-1003">Cell membrane</keyword>
<dbReference type="PANTHER" id="PTHR30001">
    <property type="entry name" value="RIBONUCLEASE"/>
    <property type="match status" value="1"/>
</dbReference>
<evidence type="ECO:0000256" key="4">
    <source>
        <dbReference type="ARBA" id="ARBA00022519"/>
    </source>
</evidence>
<name>A0ABT5JKZ5_9SPHN</name>
<comment type="caution">
    <text evidence="20">The sequence shown here is derived from an EMBL/GenBank/DDBJ whole genome shotgun (WGS) entry which is preliminary data.</text>
</comment>
<feature type="compositionally biased region" description="Basic and acidic residues" evidence="16">
    <location>
        <begin position="658"/>
        <end position="670"/>
    </location>
</feature>
<evidence type="ECO:0000256" key="15">
    <source>
        <dbReference type="HAMAP-Rule" id="MF_00970"/>
    </source>
</evidence>
<keyword evidence="4 15" id="KW-0997">Cell inner membrane</keyword>
<feature type="compositionally biased region" description="Basic and acidic residues" evidence="16">
    <location>
        <begin position="195"/>
        <end position="213"/>
    </location>
</feature>
<feature type="binding site" evidence="15">
    <location>
        <position position="539"/>
    </location>
    <ligand>
        <name>Zn(2+)</name>
        <dbReference type="ChEBI" id="CHEBI:29105"/>
        <note>ligand shared between dimeric partners</note>
    </ligand>
</feature>
<comment type="cofactor">
    <cofactor evidence="15">
        <name>Mg(2+)</name>
        <dbReference type="ChEBI" id="CHEBI:18420"/>
    </cofactor>
    <text evidence="15">Binds 1 Mg(2+) ion per subunit.</text>
</comment>
<dbReference type="CDD" id="cd04453">
    <property type="entry name" value="S1_RNase_E"/>
    <property type="match status" value="1"/>
</dbReference>
<dbReference type="Pfam" id="PF00575">
    <property type="entry name" value="S1"/>
    <property type="match status" value="1"/>
</dbReference>
<dbReference type="EMBL" id="JAQQXQ010000001">
    <property type="protein sequence ID" value="MDC8753421.1"/>
    <property type="molecule type" value="Genomic_DNA"/>
</dbReference>
<dbReference type="InterPro" id="IPR004659">
    <property type="entry name" value="RNase_E/G"/>
</dbReference>
<feature type="region of interest" description="Disordered" evidence="16">
    <location>
        <begin position="611"/>
        <end position="915"/>
    </location>
</feature>
<evidence type="ECO:0000256" key="10">
    <source>
        <dbReference type="ARBA" id="ARBA00022759"/>
    </source>
</evidence>
<feature type="compositionally biased region" description="Acidic residues" evidence="16">
    <location>
        <begin position="106"/>
        <end position="141"/>
    </location>
</feature>
<keyword evidence="7 15" id="KW-0540">Nuclease</keyword>
<feature type="compositionally biased region" description="Acidic residues" evidence="16">
    <location>
        <begin position="154"/>
        <end position="181"/>
    </location>
</feature>
<evidence type="ECO:0000256" key="12">
    <source>
        <dbReference type="ARBA" id="ARBA00022842"/>
    </source>
</evidence>
<comment type="function">
    <text evidence="15">Endoribonuclease that plays a central role in RNA processing and decay. Required for the maturation of 5S and 16S rRNAs and the majority of tRNAs. Also involved in the degradation of most mRNAs.</text>
</comment>
<feature type="compositionally biased region" description="Basic residues" evidence="16">
    <location>
        <begin position="804"/>
        <end position="813"/>
    </location>
</feature>
<dbReference type="EC" id="3.1.26.12" evidence="15"/>
<sequence length="915" mass="101059">MATRMLIDARHPEETRVAVLQGNRIEEFDFESAEHKQIKGNIYLAKVTRVEPSLQAAFVDFGGNRHGFLAFSEIHPDYYQIPKADREALLAEEAEAAEEEARLRDEEEDEGISPGEEYDAEDDSGEALAEDLAENGVEEIDTSDKDEVATIEDGTSDEESGEDDNDNGDEEADGDSAENDDQDRGRGRRGRRRQGKGDSKGSRSRAKQVDEVRAKRMALRRRYKIQDVIQRRQVLLVQVVKEERGNKGAALTTYLSLAGRYTVLMPNSSSGGGISRKISSTSDRKRLKEIVSDLKLPKSMGLIVRTAGLSRTKPEIKRDFDYLARVWDEIREKTLASVAPALIHSDSDLIKRAIRDIYNRDIEEVVVEGEEGYKSAKAFMKLLMPSHARRVKAYSDPVPLFQRYGAEDQLRAMYDPMVQLKSGGYLIINPTEALVSIDINSGRSTKEHNIEQTALHTNLEAAKEIARQLRLRDMAGLVVIDFIDMEYSSNVRKVEKAMKDALKNDRARIQVGRISSFGLMEMSRQRLRTGVLEATTRPCPHCDGTGLVRTASSAGLSALRLIEDEAAKGKGTQIRLAASTEAAIYLLNEKRADLVEIEQRYGVSVEVVPEGEDEGAKMSVSSGGPRPAQAPRFDPIIDEEEDEDIPEEEDAYEEEEEREPRARRERRDSADGEDDAGRKKKRRRRRGGRNRNRQDREDGGEDNGSEQAQDGDEQEADEAGEAAPAEGSDESGEERPKKRRRRGGRGRKRRADGSEDEAGSDQAHDGDSDDASDDAVAATPEATPTEEAEAAASEASAETPAEKPKRKRAPRKAKVVETEADVATEFAPELAAEPTEAEPAAEEAAPAEKPKRKRAPRKAKAAEPAPVETAEATEPAAEPAAAPEAGSEESADEPEKAADSNVKPRKGWWSRTFGE</sequence>
<feature type="compositionally biased region" description="Acidic residues" evidence="16">
    <location>
        <begin position="636"/>
        <end position="657"/>
    </location>
</feature>
<dbReference type="InterPro" id="IPR012340">
    <property type="entry name" value="NA-bd_OB-fold"/>
</dbReference>
<comment type="subunit">
    <text evidence="15">Homotetramer formed by a dimer of dimers.</text>
</comment>
<evidence type="ECO:0000259" key="18">
    <source>
        <dbReference type="Pfam" id="PF10150"/>
    </source>
</evidence>
<dbReference type="NCBIfam" id="TIGR00757">
    <property type="entry name" value="RNaseEG"/>
    <property type="match status" value="1"/>
</dbReference>
<dbReference type="InterPro" id="IPR019307">
    <property type="entry name" value="RNA-bd_AU-1/RNase_E/G"/>
</dbReference>
<keyword evidence="11 15" id="KW-0378">Hydrolase</keyword>
<evidence type="ECO:0000256" key="8">
    <source>
        <dbReference type="ARBA" id="ARBA00022723"/>
    </source>
</evidence>
<dbReference type="Gene3D" id="2.40.50.140">
    <property type="entry name" value="Nucleic acid-binding proteins"/>
    <property type="match status" value="1"/>
</dbReference>
<keyword evidence="10 15" id="KW-0255">Endonuclease</keyword>
<evidence type="ECO:0000259" key="19">
    <source>
        <dbReference type="Pfam" id="PF20833"/>
    </source>
</evidence>
<keyword evidence="5 15" id="KW-0698">rRNA processing</keyword>
<evidence type="ECO:0000256" key="7">
    <source>
        <dbReference type="ARBA" id="ARBA00022722"/>
    </source>
</evidence>
<organism evidence="20 21">
    <name type="scientific">Erythrobacter fulvus</name>
    <dbReference type="NCBI Taxonomy" id="2987523"/>
    <lineage>
        <taxon>Bacteria</taxon>
        <taxon>Pseudomonadati</taxon>
        <taxon>Pseudomonadota</taxon>
        <taxon>Alphaproteobacteria</taxon>
        <taxon>Sphingomonadales</taxon>
        <taxon>Erythrobacteraceae</taxon>
        <taxon>Erythrobacter/Porphyrobacter group</taxon>
        <taxon>Erythrobacter</taxon>
    </lineage>
</organism>
<feature type="compositionally biased region" description="Low complexity" evidence="16">
    <location>
        <begin position="790"/>
        <end position="799"/>
    </location>
</feature>
<evidence type="ECO:0000256" key="11">
    <source>
        <dbReference type="ARBA" id="ARBA00022801"/>
    </source>
</evidence>
<keyword evidence="8 15" id="KW-0479">Metal-binding</keyword>
<keyword evidence="14 15" id="KW-0472">Membrane</keyword>
<dbReference type="Pfam" id="PF20833">
    <property type="entry name" value="RNase_E_G_Thio"/>
    <property type="match status" value="1"/>
</dbReference>
<dbReference type="PANTHER" id="PTHR30001:SF1">
    <property type="entry name" value="RIBONUCLEASE E_G-LIKE PROTEIN, CHLOROPLASTIC"/>
    <property type="match status" value="1"/>
</dbReference>
<evidence type="ECO:0000256" key="14">
    <source>
        <dbReference type="ARBA" id="ARBA00023136"/>
    </source>
</evidence>